<protein>
    <submittedName>
        <fullName evidence="9">Mechanosensitive (MS) ion channel</fullName>
    </submittedName>
</protein>
<evidence type="ECO:0000313" key="9">
    <source>
        <dbReference type="EMBL" id="ADM08586.1"/>
    </source>
</evidence>
<feature type="transmembrane region" description="Helical" evidence="6">
    <location>
        <begin position="274"/>
        <end position="295"/>
    </location>
</feature>
<dbReference type="OrthoDB" id="9814206at2"/>
<keyword evidence="3 6" id="KW-0812">Transmembrane</keyword>
<feature type="transmembrane region" description="Helical" evidence="6">
    <location>
        <begin position="235"/>
        <end position="253"/>
    </location>
</feature>
<comment type="similarity">
    <text evidence="2">Belongs to the MscS (TC 1.A.23) family.</text>
</comment>
<dbReference type="KEGG" id="pbr:PB2503_02547"/>
<feature type="transmembrane region" description="Helical" evidence="6">
    <location>
        <begin position="379"/>
        <end position="399"/>
    </location>
</feature>
<dbReference type="InterPro" id="IPR006685">
    <property type="entry name" value="MscS_channel_2nd"/>
</dbReference>
<evidence type="ECO:0000256" key="2">
    <source>
        <dbReference type="ARBA" id="ARBA00008017"/>
    </source>
</evidence>
<gene>
    <name evidence="9" type="ordered locus">PB2503_02547</name>
</gene>
<dbReference type="STRING" id="314260.PB2503_02547"/>
<feature type="signal peptide" evidence="7">
    <location>
        <begin position="1"/>
        <end position="19"/>
    </location>
</feature>
<comment type="subcellular location">
    <subcellularLocation>
        <location evidence="1">Membrane</location>
        <topology evidence="1">Multi-pass membrane protein</topology>
    </subcellularLocation>
</comment>
<dbReference type="PANTHER" id="PTHR30566">
    <property type="entry name" value="YNAI-RELATED MECHANOSENSITIVE ION CHANNEL"/>
    <property type="match status" value="1"/>
</dbReference>
<dbReference type="SUPFAM" id="SSF82861">
    <property type="entry name" value="Mechanosensitive channel protein MscS (YggB), transmembrane region"/>
    <property type="match status" value="1"/>
</dbReference>
<evidence type="ECO:0000256" key="3">
    <source>
        <dbReference type="ARBA" id="ARBA00022692"/>
    </source>
</evidence>
<dbReference type="SUPFAM" id="SSF50182">
    <property type="entry name" value="Sm-like ribonucleoproteins"/>
    <property type="match status" value="1"/>
</dbReference>
<organism evidence="9 10">
    <name type="scientific">Parvularcula bermudensis (strain ATCC BAA-594 / HTCC2503 / KCTC 12087)</name>
    <dbReference type="NCBI Taxonomy" id="314260"/>
    <lineage>
        <taxon>Bacteria</taxon>
        <taxon>Pseudomonadati</taxon>
        <taxon>Pseudomonadota</taxon>
        <taxon>Alphaproteobacteria</taxon>
        <taxon>Parvularculales</taxon>
        <taxon>Parvularculaceae</taxon>
        <taxon>Parvularcula</taxon>
    </lineage>
</organism>
<feature type="domain" description="Mechanosensitive ion channel MscS" evidence="8">
    <location>
        <begin position="401"/>
        <end position="471"/>
    </location>
</feature>
<reference evidence="9 10" key="2">
    <citation type="journal article" date="2011" name="J. Bacteriol.">
        <title>Complete genome sequence of strain HTCC2503T of Parvularcula bermudensis, the type species of the order "Parvularculales" in the class Alphaproteobacteria.</title>
        <authorList>
            <person name="Oh H.M."/>
            <person name="Kang I."/>
            <person name="Vergin K.L."/>
            <person name="Kang D."/>
            <person name="Rhee K.H."/>
            <person name="Giovannoni S.J."/>
            <person name="Cho J.C."/>
        </authorList>
    </citation>
    <scope>NUCLEOTIDE SEQUENCE [LARGE SCALE GENOMIC DNA]</scope>
    <source>
        <strain evidence="10">ATCC BAA-594 / HTCC2503 / KCTC 12087</strain>
    </source>
</reference>
<evidence type="ECO:0000256" key="6">
    <source>
        <dbReference type="SAM" id="Phobius"/>
    </source>
</evidence>
<dbReference type="GO" id="GO:0016020">
    <property type="term" value="C:membrane"/>
    <property type="evidence" value="ECO:0007669"/>
    <property type="project" value="UniProtKB-SubCell"/>
</dbReference>
<dbReference type="Pfam" id="PF00924">
    <property type="entry name" value="MS_channel_2nd"/>
    <property type="match status" value="1"/>
</dbReference>
<dbReference type="InterPro" id="IPR023408">
    <property type="entry name" value="MscS_beta-dom_sf"/>
</dbReference>
<dbReference type="HOGENOM" id="CLU_015233_1_1_5"/>
<keyword evidence="4 6" id="KW-1133">Transmembrane helix</keyword>
<evidence type="ECO:0000256" key="1">
    <source>
        <dbReference type="ARBA" id="ARBA00004141"/>
    </source>
</evidence>
<dbReference type="EMBL" id="CP002156">
    <property type="protein sequence ID" value="ADM08586.1"/>
    <property type="molecule type" value="Genomic_DNA"/>
</dbReference>
<dbReference type="eggNOG" id="COG0668">
    <property type="taxonomic scope" value="Bacteria"/>
</dbReference>
<evidence type="ECO:0000313" key="10">
    <source>
        <dbReference type="Proteomes" id="UP000001302"/>
    </source>
</evidence>
<feature type="transmembrane region" description="Helical" evidence="6">
    <location>
        <begin position="355"/>
        <end position="373"/>
    </location>
</feature>
<evidence type="ECO:0000259" key="8">
    <source>
        <dbReference type="Pfam" id="PF00924"/>
    </source>
</evidence>
<evidence type="ECO:0000256" key="7">
    <source>
        <dbReference type="SAM" id="SignalP"/>
    </source>
</evidence>
<evidence type="ECO:0000256" key="4">
    <source>
        <dbReference type="ARBA" id="ARBA00022989"/>
    </source>
</evidence>
<proteinExistence type="inferred from homology"/>
<dbReference type="Gene3D" id="1.10.287.1260">
    <property type="match status" value="1"/>
</dbReference>
<feature type="chain" id="PRO_5003140555" evidence="7">
    <location>
        <begin position="20"/>
        <end position="616"/>
    </location>
</feature>
<dbReference type="AlphaFoldDB" id="E0TCJ7"/>
<evidence type="ECO:0000256" key="5">
    <source>
        <dbReference type="ARBA" id="ARBA00023136"/>
    </source>
</evidence>
<dbReference type="RefSeq" id="WP_013299560.1">
    <property type="nucleotide sequence ID" value="NC_014414.1"/>
</dbReference>
<reference evidence="10" key="1">
    <citation type="submission" date="2010-08" db="EMBL/GenBank/DDBJ databases">
        <title>Genome sequence of Parvularcula bermudensis HTCC2503.</title>
        <authorList>
            <person name="Kang D.-M."/>
            <person name="Oh H.-M."/>
            <person name="Cho J.-C."/>
        </authorList>
    </citation>
    <scope>NUCLEOTIDE SEQUENCE [LARGE SCALE GENOMIC DNA]</scope>
    <source>
        <strain evidence="10">ATCC BAA-594 / HTCC2503 / KCTC 12087</strain>
    </source>
</reference>
<dbReference type="InterPro" id="IPR011014">
    <property type="entry name" value="MscS_channel_TM-2"/>
</dbReference>
<sequence length="616" mass="68036">MSLWRLFMIAVLWGGIAAAQPGMGGQDEGTGAYPEGHSGGVARDMLDALGSGSKLLIGKIQTTEKRDPIDDPRFNGQDSPRATVMTFLNAMDLVGRGYVDLGFERAMACFPPGTPRTDAVRLYGVFLRLGPVSPVTLPGGEGVQQSGDTRFEYFPRGSDHIWVWRALDTAPPANSEIAVQRYGEGTWLFSEATLSGLEALSEAMEPLPPRYGEDDGGAYFIRAFSPLVEETGVRGWFLFLATTGLGVLAGIGIHRGVRWLSLRSRRQDHGMVAMTLNGLGITLGIFVFTVAFAIAMGFLTLGPVFLPLKYELPRFLLLTAFAMLVISGIDTITAFAHRNIQKTGSGHYDRMVVTIVRRILRTVVITIFLIFVLENVLGVNVGALILGFGVVGLALGLAAQDSVKNLFGAVTIFLNRPFFIGDWIQFGGRMDKHWGVVEDIKLQATKLRDLHGNIVTIPNMLFIDREVENLSARGFIRREMSLALPYRPDTAELDRAVEALNDILTSDEVMADARAQGRDADPHISFYGFEESWLSLRIYHYYFMDEGRADDLAAPAVQRDTERGWFTYLDHISMVNRRIVDVFGERDITFAFPRQTVEFLPDKSFKGPVEDALSSS</sequence>
<dbReference type="Gene3D" id="2.30.30.60">
    <property type="match status" value="1"/>
</dbReference>
<dbReference type="Proteomes" id="UP000001302">
    <property type="component" value="Chromosome"/>
</dbReference>
<keyword evidence="7" id="KW-0732">Signal</keyword>
<name>E0TCJ7_PARBH</name>
<dbReference type="PANTHER" id="PTHR30566:SF25">
    <property type="entry name" value="INNER MEMBRANE PROTEIN"/>
    <property type="match status" value="1"/>
</dbReference>
<keyword evidence="10" id="KW-1185">Reference proteome</keyword>
<accession>E0TCJ7</accession>
<dbReference type="GO" id="GO:0008381">
    <property type="term" value="F:mechanosensitive monoatomic ion channel activity"/>
    <property type="evidence" value="ECO:0007669"/>
    <property type="project" value="UniProtKB-ARBA"/>
</dbReference>
<keyword evidence="5 6" id="KW-0472">Membrane</keyword>
<feature type="transmembrane region" description="Helical" evidence="6">
    <location>
        <begin position="315"/>
        <end position="335"/>
    </location>
</feature>
<dbReference type="InterPro" id="IPR010920">
    <property type="entry name" value="LSM_dom_sf"/>
</dbReference>